<dbReference type="HOGENOM" id="CLU_079283_5_1_0"/>
<dbReference type="AlphaFoldDB" id="Q1IN98"/>
<proteinExistence type="predicted"/>
<dbReference type="EMBL" id="CP000360">
    <property type="protein sequence ID" value="ABF41652.1"/>
    <property type="molecule type" value="Genomic_DNA"/>
</dbReference>
<dbReference type="GO" id="GO:0051536">
    <property type="term" value="F:iron-sulfur cluster binding"/>
    <property type="evidence" value="ECO:0007669"/>
    <property type="project" value="InterPro"/>
</dbReference>
<gene>
    <name evidence="2" type="ordered locus">Acid345_2651</name>
</gene>
<dbReference type="eggNOG" id="COG0822">
    <property type="taxonomic scope" value="Bacteria"/>
</dbReference>
<dbReference type="RefSeq" id="WP_011523453.1">
    <property type="nucleotide sequence ID" value="NC_008009.1"/>
</dbReference>
<dbReference type="GO" id="GO:0016226">
    <property type="term" value="P:iron-sulfur cluster assembly"/>
    <property type="evidence" value="ECO:0007669"/>
    <property type="project" value="InterPro"/>
</dbReference>
<dbReference type="InterPro" id="IPR002871">
    <property type="entry name" value="NIF_FeS_clus_asmbl_NifU_N"/>
</dbReference>
<evidence type="ECO:0000313" key="3">
    <source>
        <dbReference type="Proteomes" id="UP000002432"/>
    </source>
</evidence>
<dbReference type="SUPFAM" id="SSF82649">
    <property type="entry name" value="SufE/NifU"/>
    <property type="match status" value="1"/>
</dbReference>
<dbReference type="STRING" id="204669.Acid345_2651"/>
<dbReference type="Pfam" id="PF01592">
    <property type="entry name" value="NifU_N"/>
    <property type="match status" value="1"/>
</dbReference>
<evidence type="ECO:0000259" key="1">
    <source>
        <dbReference type="Pfam" id="PF01592"/>
    </source>
</evidence>
<dbReference type="Gene3D" id="3.90.1010.10">
    <property type="match status" value="1"/>
</dbReference>
<reference evidence="2 3" key="1">
    <citation type="journal article" date="2009" name="Appl. Environ. Microbiol.">
        <title>Three genomes from the phylum Acidobacteria provide insight into the lifestyles of these microorganisms in soils.</title>
        <authorList>
            <person name="Ward N.L."/>
            <person name="Challacombe J.F."/>
            <person name="Janssen P.H."/>
            <person name="Henrissat B."/>
            <person name="Coutinho P.M."/>
            <person name="Wu M."/>
            <person name="Xie G."/>
            <person name="Haft D.H."/>
            <person name="Sait M."/>
            <person name="Badger J."/>
            <person name="Barabote R.D."/>
            <person name="Bradley B."/>
            <person name="Brettin T.S."/>
            <person name="Brinkac L.M."/>
            <person name="Bruce D."/>
            <person name="Creasy T."/>
            <person name="Daugherty S.C."/>
            <person name="Davidsen T.M."/>
            <person name="DeBoy R.T."/>
            <person name="Detter J.C."/>
            <person name="Dodson R.J."/>
            <person name="Durkin A.S."/>
            <person name="Ganapathy A."/>
            <person name="Gwinn-Giglio M."/>
            <person name="Han C.S."/>
            <person name="Khouri H."/>
            <person name="Kiss H."/>
            <person name="Kothari S.P."/>
            <person name="Madupu R."/>
            <person name="Nelson K.E."/>
            <person name="Nelson W.C."/>
            <person name="Paulsen I."/>
            <person name="Penn K."/>
            <person name="Ren Q."/>
            <person name="Rosovitz M.J."/>
            <person name="Selengut J.D."/>
            <person name="Shrivastava S."/>
            <person name="Sullivan S.A."/>
            <person name="Tapia R."/>
            <person name="Thompson L.S."/>
            <person name="Watkins K.L."/>
            <person name="Yang Q."/>
            <person name="Yu C."/>
            <person name="Zafar N."/>
            <person name="Zhou L."/>
            <person name="Kuske C.R."/>
        </authorList>
    </citation>
    <scope>NUCLEOTIDE SEQUENCE [LARGE SCALE GENOMIC DNA]</scope>
    <source>
        <strain evidence="2 3">Ellin345</strain>
    </source>
</reference>
<dbReference type="KEGG" id="aba:Acid345_2651"/>
<evidence type="ECO:0000313" key="2">
    <source>
        <dbReference type="EMBL" id="ABF41652.1"/>
    </source>
</evidence>
<name>Q1IN98_KORVE</name>
<dbReference type="OrthoDB" id="9804157at2"/>
<protein>
    <submittedName>
        <fullName evidence="2">Nitrogen-fixing NifU-like protein</fullName>
    </submittedName>
</protein>
<sequence length="120" mass="12986">MYSARLLDHFENPRYAGELPGATAKVRIENPACGDILELAAEIHEGVVREIRFRAKGCVPAMACGSAIATLIQGQSVAQLLKIRREDVLREVESVPQASGHAVHLALDAASELWKELAKA</sequence>
<dbReference type="EnsemblBacteria" id="ABF41652">
    <property type="protein sequence ID" value="ABF41652"/>
    <property type="gene ID" value="Acid345_2651"/>
</dbReference>
<feature type="domain" description="NIF system FeS cluster assembly NifU N-terminal" evidence="1">
    <location>
        <begin position="1"/>
        <end position="111"/>
    </location>
</feature>
<keyword evidence="3" id="KW-1185">Reference proteome</keyword>
<dbReference type="Proteomes" id="UP000002432">
    <property type="component" value="Chromosome"/>
</dbReference>
<dbReference type="PANTHER" id="PTHR10093">
    <property type="entry name" value="IRON-SULFUR CLUSTER ASSEMBLY ENZYME NIFU HOMOLOG"/>
    <property type="match status" value="1"/>
</dbReference>
<dbReference type="GO" id="GO:0005506">
    <property type="term" value="F:iron ion binding"/>
    <property type="evidence" value="ECO:0007669"/>
    <property type="project" value="InterPro"/>
</dbReference>
<accession>Q1IN98</accession>
<dbReference type="CDD" id="cd06664">
    <property type="entry name" value="IscU_like"/>
    <property type="match status" value="1"/>
</dbReference>
<organism evidence="2 3">
    <name type="scientific">Koribacter versatilis (strain Ellin345)</name>
    <dbReference type="NCBI Taxonomy" id="204669"/>
    <lineage>
        <taxon>Bacteria</taxon>
        <taxon>Pseudomonadati</taxon>
        <taxon>Acidobacteriota</taxon>
        <taxon>Terriglobia</taxon>
        <taxon>Terriglobales</taxon>
        <taxon>Candidatus Korobacteraceae</taxon>
        <taxon>Candidatus Korobacter</taxon>
    </lineage>
</organism>